<protein>
    <submittedName>
        <fullName evidence="2">DUF11 domain-containing protein</fullName>
    </submittedName>
</protein>
<feature type="domain" description="DUF11" evidence="1">
    <location>
        <begin position="1897"/>
        <end position="1999"/>
    </location>
</feature>
<comment type="caution">
    <text evidence="2">The sequence shown here is derived from an EMBL/GenBank/DDBJ whole genome shotgun (WGS) entry which is preliminary data.</text>
</comment>
<feature type="domain" description="DUF11" evidence="1">
    <location>
        <begin position="1256"/>
        <end position="1358"/>
    </location>
</feature>
<organism evidence="2 3">
    <name type="scientific">Paenibacillus arenilitoris</name>
    <dbReference type="NCBI Taxonomy" id="2772299"/>
    <lineage>
        <taxon>Bacteria</taxon>
        <taxon>Bacillati</taxon>
        <taxon>Bacillota</taxon>
        <taxon>Bacilli</taxon>
        <taxon>Bacillales</taxon>
        <taxon>Paenibacillaceae</taxon>
        <taxon>Paenibacillus</taxon>
    </lineage>
</organism>
<feature type="domain" description="DUF11" evidence="1">
    <location>
        <begin position="352"/>
        <end position="453"/>
    </location>
</feature>
<feature type="domain" description="DUF11" evidence="1">
    <location>
        <begin position="1768"/>
        <end position="1883"/>
    </location>
</feature>
<proteinExistence type="predicted"/>
<feature type="domain" description="DUF11" evidence="1">
    <location>
        <begin position="1642"/>
        <end position="1744"/>
    </location>
</feature>
<feature type="domain" description="DUF11" evidence="1">
    <location>
        <begin position="484"/>
        <end position="583"/>
    </location>
</feature>
<dbReference type="PANTHER" id="PTHR34819:SF3">
    <property type="entry name" value="CELL SURFACE PROTEIN"/>
    <property type="match status" value="1"/>
</dbReference>
<dbReference type="EMBL" id="JACXIY010000012">
    <property type="protein sequence ID" value="MBD2868763.1"/>
    <property type="molecule type" value="Genomic_DNA"/>
</dbReference>
<accession>A0A927CLG4</accession>
<keyword evidence="3" id="KW-1185">Reference proteome</keyword>
<dbReference type="PANTHER" id="PTHR34819">
    <property type="entry name" value="LARGE CYSTEINE-RICH PERIPLASMIC PROTEIN OMCB"/>
    <property type="match status" value="1"/>
</dbReference>
<evidence type="ECO:0000313" key="3">
    <source>
        <dbReference type="Proteomes" id="UP000632125"/>
    </source>
</evidence>
<evidence type="ECO:0000259" key="1">
    <source>
        <dbReference type="Pfam" id="PF01345"/>
    </source>
</evidence>
<feature type="domain" description="DUF11" evidence="1">
    <location>
        <begin position="998"/>
        <end position="1098"/>
    </location>
</feature>
<dbReference type="Pfam" id="PF01345">
    <property type="entry name" value="DUF11"/>
    <property type="match status" value="15"/>
</dbReference>
<dbReference type="InterPro" id="IPR047589">
    <property type="entry name" value="DUF11_rpt"/>
</dbReference>
<feature type="domain" description="DUF11" evidence="1">
    <location>
        <begin position="616"/>
        <end position="714"/>
    </location>
</feature>
<dbReference type="InterPro" id="IPR001434">
    <property type="entry name" value="OmcB-like_DUF11"/>
</dbReference>
<gene>
    <name evidence="2" type="ORF">IDH41_09245</name>
</gene>
<feature type="domain" description="DUF11" evidence="1">
    <location>
        <begin position="2025"/>
        <end position="2128"/>
    </location>
</feature>
<name>A0A927CLG4_9BACL</name>
<dbReference type="Gene3D" id="2.60.40.740">
    <property type="match status" value="7"/>
</dbReference>
<dbReference type="NCBIfam" id="TIGR01451">
    <property type="entry name" value="B_ant_repeat"/>
    <property type="match status" value="15"/>
</dbReference>
<feature type="domain" description="DUF11" evidence="1">
    <location>
        <begin position="1387"/>
        <end position="1490"/>
    </location>
</feature>
<reference evidence="2" key="1">
    <citation type="submission" date="2020-09" db="EMBL/GenBank/DDBJ databases">
        <title>A novel bacterium of genus Paenibacillus, isolated from South China Sea.</title>
        <authorList>
            <person name="Huang H."/>
            <person name="Mo K."/>
            <person name="Hu Y."/>
        </authorList>
    </citation>
    <scope>NUCLEOTIDE SEQUENCE</scope>
    <source>
        <strain evidence="2">IB182493</strain>
    </source>
</reference>
<dbReference type="InterPro" id="IPR051172">
    <property type="entry name" value="Chlamydia_OmcB"/>
</dbReference>
<sequence>MDTIPLIVRATFNATGAITFTGNTLGLSRSDVSGVPGTQDSIGAFATTNAAVRYGIYPLGTTDNYLSSGASAQLVLPAGSTILYAELIWGGSYINGSVNLSSAINNAVTFATPAGSFTVAPDSATASDLDLGSGVRAYVRTSIVTSLVQQGGAGTYSTGRVPGTIVINNDPTGNHAGWTLGVIYQNPALPFRNMSIRAGAVLIQSTSSPVTTTLTGFSTPVSGATSGRALFSAQEGDANRNGDQALFGPTASNLVALSGPNNFANNFFASQINNDAGQLNTMGTFGNRNQTNGSPGTNISGGRQGWDITNVDISARLVNNQTSAVLRLTTSGDAYVVNANAIQVDINAPLVTVAKSANASGALVGDTIRYTVTVSNTGTANATNAILSDALPAGAAFASGSVTVGGVARPANDIAAGVPLGTLAPGASIAVAYSVQIVSMPAGQQLVNVANLSFSFQSVAGGPITPAVIPSNQVALPVYSPLVTLAKSANTGSALVGTTVTFTLTAANNGNIAAAVTVSDPIPAGAAFVPNSVTVNGTPQPGANIATGVSVGSLSAGASAVVAFQLLVQSVPSPPQLSNRGAASATFQIPDGRTSSQSALSNLVELPVALPNVTAVKSASLADAAAGETITYSIAVSNGSAGPVTDVVAQDSIPAPGQFVAGSVRLNGTAVPSANPASGIVIGTLAAGAGATVTFDVVAAALPASGQLTNQSYVAFRSGAFNSVAVTNAVTVPIYQPVIATAKSVDRNIATVGDTLTYSVFVTNSGNLAASATLTDPLPEGVSFVAGSVTVNTVTVPGASPLTGIPLGGVEPGSAVPIRLQAVVEAVPPSSRLVNQSTAAYSFQLPSGRSFTGLTSPSNVVDIQVTVPNVSVAKSVSAATAVLNDVLTYDVVIANDGVEGITEVVFSDAIPDGLVFIPGTVTIGGTAAPIANPAAGVALGGIPAGGEASVAFQVRVVSVPLTIPAVAANRANVSFTSGAFKGTAASPLVETAIYQPVIQVVKSSSVSAITVGGTFVYTLQVTNAGNYPADVVLTDIVPAVMAFVPNSVVINGFPNPGVEPSTGIPLDTLSAGETNTVSFSVNVIALPSPQQIGNQAEAAFEYTLPDGRTLAGSAVSPASAASTVTVSAPDVDVVKSAGTVSAVTGDAIIYTVAITNNGLEAVDQVVLIDRPQDGLTFVPGTVAADGIPMPLASPVAGIPLGTIAASATVTVTFEVIISMPVPSPISNQSTVSFTSGTFASSSLSNIVQIPVTQPVIALTKSASTADATLGDTIVYSIAVANSGNVSANVTLTDPPPAGTIFRANTVVVGGVPLPGASPAEGIPMGAVAPDTTVVVTFEVIVDSLPSPQTLANQAGASYTFVPPDGRTLTGSAASNTVSIHVSAPNVTLVKSSTTTNTAIGDIVPFSIAVTNAGIAAVTNIVLVDAIPPGASFVTGSVTVNGTPVPGAVPSSGISLDTIAPGGLTTVAFNVRVDALPSSGTIANQASVSYNSGAFTGTSISNTSAVPVNQPVIAAVKSSVVADATVGDTVNYVVNVSNAGNYGASLTLTDNVPAGTSFLANSVLVGGIPQPGATPAMGISLGNLGAGDAVSVAFSVLIEELPAPPQLVNQATVAAEFTLPDGRPFSTEAVSNSVVVGVRAPNVAVVKSTATTATTVGDTIEYAINVANNGITAVTDTILTDPLPTGTAFVPGSVTVNGTPVAGAIPATGISLGTIAAGASVPVTFQISVISVPDDRLVSNRAFVSFTSGSLSAASFSEIVTTPVYRPSLTLVKSSSSANATVGDTIVYSTVLSNAGNIAANVAFTDVIPDGAALVPNSVLLNGASLPGADPSEGIPLGPIAPNAQAALTFSVVVPSLPATQQLVNQASASYGYSLPDGRLFNGSAVSNTVVVPVSSPDVTLLKGTTFTAATVGDVIPYTVTIANNGVQSVTSVSFTDPLPAFASFVAGSVTLDGTPLPNANPSTGIPIGTIAAGGSASVAFSVTVESLPPSGQLTNQSSAAFSSGAFSGVSYSNPLNLPVYQAQPAVAKSASAAVATVGDTIVYTLDLTNTGNIAAAVTLTDPIPTGAEFVPNSVIVGGVPQPGADPEAGFSVGAVPPGGTLTVSVTLQVTVESLPSPQQLANQATATYSYALPDGRSITGAVTSNTVTIPVSAPDVSVVKSTPAIDAVSGDTVTYTVVATNNGISPVNNVVFVDPIPQGSSFVAGSVTVDGTQLSAADPAIGIPIGSIAAGDSVEVTFQVLVS</sequence>
<feature type="domain" description="DUF11" evidence="1">
    <location>
        <begin position="1130"/>
        <end position="1232"/>
    </location>
</feature>
<feature type="domain" description="DUF11" evidence="1">
    <location>
        <begin position="870"/>
        <end position="973"/>
    </location>
</feature>
<dbReference type="Proteomes" id="UP000632125">
    <property type="component" value="Unassembled WGS sequence"/>
</dbReference>
<feature type="domain" description="DUF11" evidence="1">
    <location>
        <begin position="741"/>
        <end position="838"/>
    </location>
</feature>
<evidence type="ECO:0000313" key="2">
    <source>
        <dbReference type="EMBL" id="MBD2868763.1"/>
    </source>
</evidence>
<feature type="domain" description="DUF11" evidence="1">
    <location>
        <begin position="1516"/>
        <end position="1615"/>
    </location>
</feature>
<feature type="domain" description="DUF11" evidence="1">
    <location>
        <begin position="2155"/>
        <end position="2242"/>
    </location>
</feature>